<evidence type="ECO:0000313" key="5">
    <source>
        <dbReference type="Proteomes" id="UP000308549"/>
    </source>
</evidence>
<evidence type="ECO:0000256" key="2">
    <source>
        <dbReference type="SAM" id="Phobius"/>
    </source>
</evidence>
<dbReference type="SMART" id="SM01042">
    <property type="entry name" value="Brr6_like_C_C"/>
    <property type="match status" value="1"/>
</dbReference>
<dbReference type="PANTHER" id="PTHR28136">
    <property type="entry name" value="NUCLEUS EXPORT PROTEIN BRR6"/>
    <property type="match status" value="1"/>
</dbReference>
<feature type="transmembrane region" description="Helical" evidence="2">
    <location>
        <begin position="285"/>
        <end position="307"/>
    </location>
</feature>
<feature type="compositionally biased region" description="Polar residues" evidence="1">
    <location>
        <begin position="134"/>
        <end position="145"/>
    </location>
</feature>
<dbReference type="InterPro" id="IPR018767">
    <property type="entry name" value="Brl1/Brr6_dom"/>
</dbReference>
<evidence type="ECO:0000313" key="4">
    <source>
        <dbReference type="EMBL" id="TKA28486.1"/>
    </source>
</evidence>
<sequence length="486" mass="54350">MSRGFHESPMDFEFQNGTGPLDGRSPFAQLSQNAQRLPPSMSAAKTRTYDDEDVEMLDVSELNVGFQGSYNAFNSPSKSRNTQPPSPSKPLPPPPAFNALFSTPRKTQMEIDDSSAGETPKSPEQNRDSDATPEHTNPSNRQTALSRLAVSMPTAAGAQRSSPTKEKPHPVRRDSWMMKVKKLYSPGRGEVPRADQSYAADKRVEKRSKRSNDGRVLRKRRRRSVSSSEGDDDSERPTATSPRKISGNHHNPFPESQTAGREPFWLTKLFTFIGQHPTVPHILSFYAQLAFNIFLLTGCAYLCYCFWSAIQGDVDKKAHEAMADIMAEMTACAEEFTKNKCAKNERMPALETVCEQWNKCMHRDPAQVGRARVSAHTFAEIFNSFVEPISYKAMAFSFILVFGCFAVSNFAFGLFRKTESQDHSFWQTSHYQQAPPPTPQRSFSGPEGGFYAGTPWHQPPRGLEPQPSGAYGQIEGRGSPVRRIQY</sequence>
<reference evidence="4 5" key="1">
    <citation type="submission" date="2017-03" db="EMBL/GenBank/DDBJ databases">
        <title>Genomes of endolithic fungi from Antarctica.</title>
        <authorList>
            <person name="Coleine C."/>
            <person name="Masonjones S."/>
            <person name="Stajich J.E."/>
        </authorList>
    </citation>
    <scope>NUCLEOTIDE SEQUENCE [LARGE SCALE GENOMIC DNA]</scope>
    <source>
        <strain evidence="4 5">CCFEE 6315</strain>
    </source>
</reference>
<proteinExistence type="predicted"/>
<dbReference type="OrthoDB" id="5961at2759"/>
<evidence type="ECO:0000259" key="3">
    <source>
        <dbReference type="SMART" id="SM01042"/>
    </source>
</evidence>
<feature type="compositionally biased region" description="Pro residues" evidence="1">
    <location>
        <begin position="84"/>
        <end position="96"/>
    </location>
</feature>
<dbReference type="GO" id="GO:0031965">
    <property type="term" value="C:nuclear membrane"/>
    <property type="evidence" value="ECO:0007669"/>
    <property type="project" value="InterPro"/>
</dbReference>
<comment type="caution">
    <text evidence="4">The sequence shown here is derived from an EMBL/GenBank/DDBJ whole genome shotgun (WGS) entry which is preliminary data.</text>
</comment>
<feature type="region of interest" description="Disordered" evidence="1">
    <location>
        <begin position="67"/>
        <end position="258"/>
    </location>
</feature>
<organism evidence="4 5">
    <name type="scientific">Salinomyces thailandicus</name>
    <dbReference type="NCBI Taxonomy" id="706561"/>
    <lineage>
        <taxon>Eukaryota</taxon>
        <taxon>Fungi</taxon>
        <taxon>Dikarya</taxon>
        <taxon>Ascomycota</taxon>
        <taxon>Pezizomycotina</taxon>
        <taxon>Dothideomycetes</taxon>
        <taxon>Dothideomycetidae</taxon>
        <taxon>Mycosphaerellales</taxon>
        <taxon>Teratosphaeriaceae</taxon>
        <taxon>Salinomyces</taxon>
    </lineage>
</organism>
<dbReference type="Proteomes" id="UP000308549">
    <property type="component" value="Unassembled WGS sequence"/>
</dbReference>
<feature type="compositionally biased region" description="Polar residues" evidence="1">
    <location>
        <begin position="67"/>
        <end position="83"/>
    </location>
</feature>
<feature type="region of interest" description="Disordered" evidence="1">
    <location>
        <begin position="1"/>
        <end position="49"/>
    </location>
</feature>
<protein>
    <recommendedName>
        <fullName evidence="3">Brl1/Brr6 domain-containing protein</fullName>
    </recommendedName>
</protein>
<keyword evidence="5" id="KW-1185">Reference proteome</keyword>
<dbReference type="PANTHER" id="PTHR28136:SF1">
    <property type="entry name" value="NUCLEUS EXPORT PROTEIN BRL1"/>
    <property type="match status" value="1"/>
</dbReference>
<gene>
    <name evidence="4" type="ORF">B0A50_03953</name>
</gene>
<dbReference type="GO" id="GO:0006998">
    <property type="term" value="P:nuclear envelope organization"/>
    <property type="evidence" value="ECO:0007669"/>
    <property type="project" value="InterPro"/>
</dbReference>
<dbReference type="EMBL" id="NAJL01000018">
    <property type="protein sequence ID" value="TKA28486.1"/>
    <property type="molecule type" value="Genomic_DNA"/>
</dbReference>
<accession>A0A4U0U277</accession>
<feature type="compositionally biased region" description="Basic and acidic residues" evidence="1">
    <location>
        <begin position="163"/>
        <end position="176"/>
    </location>
</feature>
<dbReference type="InterPro" id="IPR040202">
    <property type="entry name" value="Brl1/Brr6"/>
</dbReference>
<feature type="transmembrane region" description="Helical" evidence="2">
    <location>
        <begin position="393"/>
        <end position="415"/>
    </location>
</feature>
<feature type="compositionally biased region" description="Basic and acidic residues" evidence="1">
    <location>
        <begin position="200"/>
        <end position="216"/>
    </location>
</feature>
<feature type="domain" description="Brl1/Brr6" evidence="3">
    <location>
        <begin position="283"/>
        <end position="416"/>
    </location>
</feature>
<dbReference type="GO" id="GO:0055088">
    <property type="term" value="P:lipid homeostasis"/>
    <property type="evidence" value="ECO:0007669"/>
    <property type="project" value="InterPro"/>
</dbReference>
<keyword evidence="2" id="KW-0472">Membrane</keyword>
<keyword evidence="2" id="KW-1133">Transmembrane helix</keyword>
<name>A0A4U0U277_9PEZI</name>
<dbReference type="Pfam" id="PF10104">
    <property type="entry name" value="Brr6_like_C_C"/>
    <property type="match status" value="1"/>
</dbReference>
<keyword evidence="2" id="KW-0812">Transmembrane</keyword>
<feature type="compositionally biased region" description="Basic and acidic residues" evidence="1">
    <location>
        <begin position="124"/>
        <end position="133"/>
    </location>
</feature>
<feature type="region of interest" description="Disordered" evidence="1">
    <location>
        <begin position="429"/>
        <end position="486"/>
    </location>
</feature>
<evidence type="ECO:0000256" key="1">
    <source>
        <dbReference type="SAM" id="MobiDB-lite"/>
    </source>
</evidence>
<dbReference type="AlphaFoldDB" id="A0A4U0U277"/>